<dbReference type="Pfam" id="PF03665">
    <property type="entry name" value="UPF0172"/>
    <property type="match status" value="1"/>
</dbReference>
<evidence type="ECO:0000313" key="1">
    <source>
        <dbReference type="EMBL" id="VEU40437.1"/>
    </source>
</evidence>
<dbReference type="OrthoDB" id="44662at2759"/>
<dbReference type="GO" id="GO:0072546">
    <property type="term" value="C:EMC complex"/>
    <property type="evidence" value="ECO:0007669"/>
    <property type="project" value="InterPro"/>
</dbReference>
<proteinExistence type="predicted"/>
<evidence type="ECO:0000313" key="2">
    <source>
        <dbReference type="Proteomes" id="UP000291116"/>
    </source>
</evidence>
<name>A0A448ZEH0_9STRA</name>
<dbReference type="EMBL" id="CAACVS010000280">
    <property type="protein sequence ID" value="VEU40437.1"/>
    <property type="molecule type" value="Genomic_DNA"/>
</dbReference>
<dbReference type="InterPro" id="IPR005366">
    <property type="entry name" value="EMC8/9"/>
</dbReference>
<dbReference type="AlphaFoldDB" id="A0A448ZEH0"/>
<keyword evidence="2" id="KW-1185">Reference proteome</keyword>
<sequence>MADEGTKIESVGLAPEVFVLVAAHAAVHPASPVHGVLVGSREGGRISVHGAYPVCHETPTGVLVETALSLVQSSLEEDTSNETTTEIVGWFTAPELLHEKAPGPVALRIVASLAAATSGGGTDPVLLVVDNEALLALAGGGGAVLASEAVRAFGKDLGRQWKEPVGSLAVESDAGAAEAAASAIREATGAAAGPFVRDLVDHWKAGAASEWTTAASLAAFTKKHT</sequence>
<dbReference type="Proteomes" id="UP000291116">
    <property type="component" value="Unassembled WGS sequence"/>
</dbReference>
<dbReference type="PANTHER" id="PTHR12941">
    <property type="entry name" value="ER MEMBRANE PROTEIN COMPLEX"/>
    <property type="match status" value="1"/>
</dbReference>
<evidence type="ECO:0008006" key="3">
    <source>
        <dbReference type="Google" id="ProtNLM"/>
    </source>
</evidence>
<dbReference type="Gene3D" id="3.40.140.10">
    <property type="entry name" value="Cytidine Deaminase, domain 2"/>
    <property type="match status" value="1"/>
</dbReference>
<accession>A0A448ZEH0</accession>
<dbReference type="PANTHER" id="PTHR12941:SF10">
    <property type="entry name" value="ER MEMBRANE PROTEIN COMPLEX SUBUNIT 8_9 HOMOLOG"/>
    <property type="match status" value="1"/>
</dbReference>
<protein>
    <recommendedName>
        <fullName evidence="3">MPN domain-containing protein</fullName>
    </recommendedName>
</protein>
<gene>
    <name evidence="1" type="ORF">PSNMU_V1.4_AUG-EV-PASAV3_0073370</name>
</gene>
<reference evidence="1 2" key="1">
    <citation type="submission" date="2019-01" db="EMBL/GenBank/DDBJ databases">
        <authorList>
            <person name="Ferrante I. M."/>
        </authorList>
    </citation>
    <scope>NUCLEOTIDE SEQUENCE [LARGE SCALE GENOMIC DNA]</scope>
    <source>
        <strain evidence="1 2">B856</strain>
    </source>
</reference>
<organism evidence="1 2">
    <name type="scientific">Pseudo-nitzschia multistriata</name>
    <dbReference type="NCBI Taxonomy" id="183589"/>
    <lineage>
        <taxon>Eukaryota</taxon>
        <taxon>Sar</taxon>
        <taxon>Stramenopiles</taxon>
        <taxon>Ochrophyta</taxon>
        <taxon>Bacillariophyta</taxon>
        <taxon>Bacillariophyceae</taxon>
        <taxon>Bacillariophycidae</taxon>
        <taxon>Bacillariales</taxon>
        <taxon>Bacillariaceae</taxon>
        <taxon>Pseudo-nitzschia</taxon>
    </lineage>
</organism>